<accession>A0A831A188</accession>
<gene>
    <name evidence="1" type="ORF">BN437_2725</name>
</gene>
<name>A0A831A188_ERWAM</name>
<dbReference type="AlphaFoldDB" id="A0A831A188"/>
<dbReference type="EMBL" id="CAPB01000033">
    <property type="protein sequence ID" value="CCO94635.1"/>
    <property type="molecule type" value="Genomic_DNA"/>
</dbReference>
<comment type="caution">
    <text evidence="1">The sequence shown here is derived from an EMBL/GenBank/DDBJ whole genome shotgun (WGS) entry which is preliminary data.</text>
</comment>
<organism evidence="1 2">
    <name type="scientific">Erwinia amylovora NBRC 12687 = CFBP 1232</name>
    <dbReference type="NCBI Taxonomy" id="1219359"/>
    <lineage>
        <taxon>Bacteria</taxon>
        <taxon>Pseudomonadati</taxon>
        <taxon>Pseudomonadota</taxon>
        <taxon>Gammaproteobacteria</taxon>
        <taxon>Enterobacterales</taxon>
        <taxon>Erwiniaceae</taxon>
        <taxon>Erwinia</taxon>
    </lineage>
</organism>
<reference evidence="1 2" key="2">
    <citation type="submission" date="2013-04" db="EMBL/GenBank/DDBJ databases">
        <title>Comparative genomics of 12 strains of Erwinia amylovora identifies a pan-genome with a large conserved core and provides insights into host specificity.</title>
        <authorList>
            <person name="Mann R.A."/>
            <person name="Smits T.H.M."/>
            <person name="Buehlmann A."/>
            <person name="Blom J."/>
            <person name="Goesmann A."/>
            <person name="Frey J.E."/>
            <person name="Plummer K.M."/>
            <person name="Beer S.V."/>
            <person name="Luck J."/>
            <person name="Duffy B."/>
            <person name="Rodoni B."/>
        </authorList>
    </citation>
    <scope>NUCLEOTIDE SEQUENCE [LARGE SCALE GENOMIC DNA]</scope>
    <source>
        <strain evidence="2">CFBP 1232</strain>
    </source>
</reference>
<dbReference type="Proteomes" id="UP000013111">
    <property type="component" value="Unassembled WGS sequence"/>
</dbReference>
<reference evidence="1 2" key="1">
    <citation type="submission" date="2012-11" db="EMBL/GenBank/DDBJ databases">
        <authorList>
            <person name="Linke B."/>
        </authorList>
    </citation>
    <scope>NUCLEOTIDE SEQUENCE [LARGE SCALE GENOMIC DNA]</scope>
    <source>
        <strain evidence="2">CFBP 1232</strain>
    </source>
</reference>
<proteinExistence type="predicted"/>
<evidence type="ECO:0000313" key="1">
    <source>
        <dbReference type="EMBL" id="CCO94635.1"/>
    </source>
</evidence>
<evidence type="ECO:0000313" key="2">
    <source>
        <dbReference type="Proteomes" id="UP000013111"/>
    </source>
</evidence>
<protein>
    <submittedName>
        <fullName evidence="1">Uncharacterized protein</fullName>
    </submittedName>
</protein>
<sequence>MSLPTSGRLLMLAAEQYWQKRMANSSPLPADISL</sequence>